<dbReference type="AlphaFoldDB" id="A0A3E5G4H1"/>
<accession>A0A3E5G4H1</accession>
<comment type="caution">
    <text evidence="1">The sequence shown here is derived from an EMBL/GenBank/DDBJ whole genome shotgun (WGS) entry which is preliminary data.</text>
</comment>
<dbReference type="InterPro" id="IPR029787">
    <property type="entry name" value="Nucleotide_cyclase"/>
</dbReference>
<dbReference type="EMBL" id="QSVN01000033">
    <property type="protein sequence ID" value="RGO29265.1"/>
    <property type="molecule type" value="Genomic_DNA"/>
</dbReference>
<evidence type="ECO:0008006" key="3">
    <source>
        <dbReference type="Google" id="ProtNLM"/>
    </source>
</evidence>
<name>A0A3E5G4H1_9FIRM</name>
<dbReference type="SUPFAM" id="SSF55073">
    <property type="entry name" value="Nucleotide cyclase"/>
    <property type="match status" value="1"/>
</dbReference>
<dbReference type="RefSeq" id="WP_117598658.1">
    <property type="nucleotide sequence ID" value="NZ_CABMEZ010000033.1"/>
</dbReference>
<proteinExistence type="predicted"/>
<reference evidence="1 2" key="1">
    <citation type="submission" date="2018-08" db="EMBL/GenBank/DDBJ databases">
        <title>A genome reference for cultivated species of the human gut microbiota.</title>
        <authorList>
            <person name="Zou Y."/>
            <person name="Xue W."/>
            <person name="Luo G."/>
        </authorList>
    </citation>
    <scope>NUCLEOTIDE SEQUENCE [LARGE SCALE GENOMIC DNA]</scope>
    <source>
        <strain evidence="1 2">OM02-16</strain>
    </source>
</reference>
<sequence length="243" mass="29342">MEHKFRKVVVIFIDILGSQSRSNFEEWYNIMSIFNKMVKREKDLDETHTRVVYKREIHVFSDCAYIIYDYKDGIEESRKDMYELMGIACYNTEKVLYEFLKNEFIARGAITYGEMFYDTEENIWFGPAMNRAYFLESKEASVPRVIIDPEYAEELYAFNEKKYRGDSIQKMFNGEILLRDTDEVIYLNYLNTVKQGMNQMESEWVIEKALELCDRERAIKRESEKLQQSIKKKYDWLERYLLQ</sequence>
<evidence type="ECO:0000313" key="1">
    <source>
        <dbReference type="EMBL" id="RGO29265.1"/>
    </source>
</evidence>
<protein>
    <recommendedName>
        <fullName evidence="3">Guanylate cyclase domain-containing protein</fullName>
    </recommendedName>
</protein>
<organism evidence="1 2">
    <name type="scientific">Dorea longicatena</name>
    <dbReference type="NCBI Taxonomy" id="88431"/>
    <lineage>
        <taxon>Bacteria</taxon>
        <taxon>Bacillati</taxon>
        <taxon>Bacillota</taxon>
        <taxon>Clostridia</taxon>
        <taxon>Lachnospirales</taxon>
        <taxon>Lachnospiraceae</taxon>
        <taxon>Dorea</taxon>
    </lineage>
</organism>
<evidence type="ECO:0000313" key="2">
    <source>
        <dbReference type="Proteomes" id="UP000261285"/>
    </source>
</evidence>
<gene>
    <name evidence="1" type="ORF">DXB16_14570</name>
</gene>
<dbReference type="Proteomes" id="UP000261285">
    <property type="component" value="Unassembled WGS sequence"/>
</dbReference>